<name>A0A0A9FTT9_ARUDO</name>
<dbReference type="EMBL" id="GBRH01186163">
    <property type="protein sequence ID" value="JAE11733.1"/>
    <property type="molecule type" value="Transcribed_RNA"/>
</dbReference>
<dbReference type="AlphaFoldDB" id="A0A0A9FTT9"/>
<evidence type="ECO:0000313" key="1">
    <source>
        <dbReference type="EMBL" id="JAE11733.1"/>
    </source>
</evidence>
<protein>
    <submittedName>
        <fullName evidence="1">Uncharacterized protein</fullName>
    </submittedName>
</protein>
<proteinExistence type="predicted"/>
<organism evidence="1">
    <name type="scientific">Arundo donax</name>
    <name type="common">Giant reed</name>
    <name type="synonym">Donax arundinaceus</name>
    <dbReference type="NCBI Taxonomy" id="35708"/>
    <lineage>
        <taxon>Eukaryota</taxon>
        <taxon>Viridiplantae</taxon>
        <taxon>Streptophyta</taxon>
        <taxon>Embryophyta</taxon>
        <taxon>Tracheophyta</taxon>
        <taxon>Spermatophyta</taxon>
        <taxon>Magnoliopsida</taxon>
        <taxon>Liliopsida</taxon>
        <taxon>Poales</taxon>
        <taxon>Poaceae</taxon>
        <taxon>PACMAD clade</taxon>
        <taxon>Arundinoideae</taxon>
        <taxon>Arundineae</taxon>
        <taxon>Arundo</taxon>
    </lineage>
</organism>
<sequence>MWFCGLSEVRFLCTVLCKSHLSYIDVEVLVAGRDYCVTSILRSTLKSVEMLWY</sequence>
<reference evidence="1" key="2">
    <citation type="journal article" date="2015" name="Data Brief">
        <title>Shoot transcriptome of the giant reed, Arundo donax.</title>
        <authorList>
            <person name="Barrero R.A."/>
            <person name="Guerrero F.D."/>
            <person name="Moolhuijzen P."/>
            <person name="Goolsby J.A."/>
            <person name="Tidwell J."/>
            <person name="Bellgard S.E."/>
            <person name="Bellgard M.I."/>
        </authorList>
    </citation>
    <scope>NUCLEOTIDE SEQUENCE</scope>
    <source>
        <tissue evidence="1">Shoot tissue taken approximately 20 cm above the soil surface</tissue>
    </source>
</reference>
<accession>A0A0A9FTT9</accession>
<reference evidence="1" key="1">
    <citation type="submission" date="2014-09" db="EMBL/GenBank/DDBJ databases">
        <authorList>
            <person name="Magalhaes I.L.F."/>
            <person name="Oliveira U."/>
            <person name="Santos F.R."/>
            <person name="Vidigal T.H.D.A."/>
            <person name="Brescovit A.D."/>
            <person name="Santos A.J."/>
        </authorList>
    </citation>
    <scope>NUCLEOTIDE SEQUENCE</scope>
    <source>
        <tissue evidence="1">Shoot tissue taken approximately 20 cm above the soil surface</tissue>
    </source>
</reference>